<proteinExistence type="predicted"/>
<dbReference type="OMA" id="ACSWMSE"/>
<evidence type="ECO:0000313" key="4">
    <source>
        <dbReference type="Proteomes" id="UP000324705"/>
    </source>
</evidence>
<evidence type="ECO:0000313" key="3">
    <source>
        <dbReference type="EMBL" id="VAH22537.1"/>
    </source>
</evidence>
<evidence type="ECO:0000256" key="2">
    <source>
        <dbReference type="SAM" id="SignalP"/>
    </source>
</evidence>
<feature type="signal peptide" evidence="2">
    <location>
        <begin position="1"/>
        <end position="23"/>
    </location>
</feature>
<evidence type="ECO:0000256" key="1">
    <source>
        <dbReference type="SAM" id="MobiDB-lite"/>
    </source>
</evidence>
<protein>
    <recommendedName>
        <fullName evidence="5">Pentatricopeptide repeat-containing protein</fullName>
    </recommendedName>
</protein>
<feature type="compositionally biased region" description="Low complexity" evidence="1">
    <location>
        <begin position="163"/>
        <end position="175"/>
    </location>
</feature>
<dbReference type="EMBL" id="LT934112">
    <property type="protein sequence ID" value="VAH22537.1"/>
    <property type="molecule type" value="Genomic_DNA"/>
</dbReference>
<gene>
    <name evidence="3" type="ORF">TRITD_1Bv1G206780</name>
</gene>
<sequence length="221" mass="22836">MAAAAALCRALALAPALLLRRQALVCLLSTQAQSSTAPTISPAELIRIKNSIHSAATPPDELAALFLKGIPHPPFLGDRSIFSLTVSRLTAAARPDLVCSVLSAFLTALPSPHPSEGFLIRLIELYAATGMPTHSLSTFLLVVAPSPSSPSTTTPASPPAPSRPSATSQSSSPSRWASCPTTCSSSAWSPWGTSPAPSRCSTECLSARSSSILILVVAKLL</sequence>
<dbReference type="AlphaFoldDB" id="A0A9R0VCT1"/>
<evidence type="ECO:0008006" key="5">
    <source>
        <dbReference type="Google" id="ProtNLM"/>
    </source>
</evidence>
<accession>A0A9R0VCT1</accession>
<dbReference type="Proteomes" id="UP000324705">
    <property type="component" value="Chromosome 1B"/>
</dbReference>
<dbReference type="Gramene" id="TRITD1Bv1G206780.1">
    <property type="protein sequence ID" value="TRITD1Bv1G206780.1"/>
    <property type="gene ID" value="TRITD1Bv1G206780"/>
</dbReference>
<reference evidence="3 4" key="1">
    <citation type="submission" date="2017-09" db="EMBL/GenBank/DDBJ databases">
        <authorList>
            <consortium name="International Durum Wheat Genome Sequencing Consortium (IDWGSC)"/>
            <person name="Milanesi L."/>
        </authorList>
    </citation>
    <scope>NUCLEOTIDE SEQUENCE [LARGE SCALE GENOMIC DNA]</scope>
    <source>
        <strain evidence="4">cv. Svevo</strain>
    </source>
</reference>
<name>A0A9R0VCT1_TRITD</name>
<keyword evidence="4" id="KW-1185">Reference proteome</keyword>
<feature type="chain" id="PRO_5040355216" description="Pentatricopeptide repeat-containing protein" evidence="2">
    <location>
        <begin position="24"/>
        <end position="221"/>
    </location>
</feature>
<organism evidence="3 4">
    <name type="scientific">Triticum turgidum subsp. durum</name>
    <name type="common">Durum wheat</name>
    <name type="synonym">Triticum durum</name>
    <dbReference type="NCBI Taxonomy" id="4567"/>
    <lineage>
        <taxon>Eukaryota</taxon>
        <taxon>Viridiplantae</taxon>
        <taxon>Streptophyta</taxon>
        <taxon>Embryophyta</taxon>
        <taxon>Tracheophyta</taxon>
        <taxon>Spermatophyta</taxon>
        <taxon>Magnoliopsida</taxon>
        <taxon>Liliopsida</taxon>
        <taxon>Poales</taxon>
        <taxon>Poaceae</taxon>
        <taxon>BOP clade</taxon>
        <taxon>Pooideae</taxon>
        <taxon>Triticodae</taxon>
        <taxon>Triticeae</taxon>
        <taxon>Triticinae</taxon>
        <taxon>Triticum</taxon>
    </lineage>
</organism>
<keyword evidence="2" id="KW-0732">Signal</keyword>
<feature type="region of interest" description="Disordered" evidence="1">
    <location>
        <begin position="150"/>
        <end position="175"/>
    </location>
</feature>